<reference evidence="1 2" key="1">
    <citation type="submission" date="2016-03" db="EMBL/GenBank/DDBJ databases">
        <title>Complete genome sequence of Shewanella psychrophila WP2, a deep sea bacterium isolated from west Pacific sediment.</title>
        <authorList>
            <person name="Xu G."/>
            <person name="Jian H."/>
        </authorList>
    </citation>
    <scope>NUCLEOTIDE SEQUENCE [LARGE SCALE GENOMIC DNA]</scope>
    <source>
        <strain evidence="1 2">WP2</strain>
    </source>
</reference>
<dbReference type="Proteomes" id="UP000189545">
    <property type="component" value="Chromosome"/>
</dbReference>
<keyword evidence="2" id="KW-1185">Reference proteome</keyword>
<gene>
    <name evidence="1" type="ORF">Sps_00953</name>
</gene>
<evidence type="ECO:0000313" key="2">
    <source>
        <dbReference type="Proteomes" id="UP000189545"/>
    </source>
</evidence>
<evidence type="ECO:0000313" key="1">
    <source>
        <dbReference type="EMBL" id="AQS36142.1"/>
    </source>
</evidence>
<name>A0A1S6HKV8_9GAMM</name>
<sequence>MINFSLISNLTALGIFLNDMAFNYLVSNLVDNALLHLYFSIEETSRFIPMSKRNEILVRYLKPKLKDEHYRQIKSEVRSMLSIGRSTKGDLETKLVEVRNLYQGRDKRLTDAHKLFDLLKILRCEQGLGNRLVNTNEKSVPEFIYMLEENVEQGFNQAGDQIAPVSLFLESNKINVVIEVVKRTGIFSAELQPLTTDTQQGHILLHPKI</sequence>
<dbReference type="InterPro" id="IPR021316">
    <property type="entry name" value="DUF2913"/>
</dbReference>
<proteinExistence type="predicted"/>
<protein>
    <recommendedName>
        <fullName evidence="3">DUF2913 family protein</fullName>
    </recommendedName>
</protein>
<accession>A0A1S6HKV8</accession>
<dbReference type="KEGG" id="spsw:Sps_00953"/>
<evidence type="ECO:0008006" key="3">
    <source>
        <dbReference type="Google" id="ProtNLM"/>
    </source>
</evidence>
<dbReference type="AlphaFoldDB" id="A0A1S6HKV8"/>
<organism evidence="1 2">
    <name type="scientific">Shewanella psychrophila</name>
    <dbReference type="NCBI Taxonomy" id="225848"/>
    <lineage>
        <taxon>Bacteria</taxon>
        <taxon>Pseudomonadati</taxon>
        <taxon>Pseudomonadota</taxon>
        <taxon>Gammaproteobacteria</taxon>
        <taxon>Alteromonadales</taxon>
        <taxon>Shewanellaceae</taxon>
        <taxon>Shewanella</taxon>
    </lineage>
</organism>
<dbReference type="Pfam" id="PF11140">
    <property type="entry name" value="DUF2913"/>
    <property type="match status" value="1"/>
</dbReference>
<dbReference type="EMBL" id="CP014782">
    <property type="protein sequence ID" value="AQS36142.1"/>
    <property type="molecule type" value="Genomic_DNA"/>
</dbReference>